<dbReference type="OrthoDB" id="1160164at2"/>
<sequence>MKFATRVLALAITIMLLLGCQSRKSKSDIKIVFTQDTLDVGYTYWWPQSGPFIGNCGDELSLVFVGILTELKKPNKNAGPLYTVQEGVIKIEKVFKIKEMGVNSYANQQFVRTDCFHDLGLTVGDTVLVSCYDFEDTYSIPGGKSILKVNGFEDPIITSLRNYIDSDQNPVNIKRDSLLWRTFELDKDLKQIITCHEYLNDSLNVTED</sequence>
<keyword evidence="2" id="KW-1185">Reference proteome</keyword>
<accession>A0A1G9QQ72</accession>
<proteinExistence type="predicted"/>
<evidence type="ECO:0000313" key="1">
    <source>
        <dbReference type="EMBL" id="SDM13159.1"/>
    </source>
</evidence>
<dbReference type="AlphaFoldDB" id="A0A1G9QQ72"/>
<evidence type="ECO:0008006" key="3">
    <source>
        <dbReference type="Google" id="ProtNLM"/>
    </source>
</evidence>
<protein>
    <recommendedName>
        <fullName evidence="3">Lipoprotein</fullName>
    </recommendedName>
</protein>
<dbReference type="EMBL" id="FNGV01000005">
    <property type="protein sequence ID" value="SDM13159.1"/>
    <property type="molecule type" value="Genomic_DNA"/>
</dbReference>
<gene>
    <name evidence="1" type="ORF">SAMN04488514_105157</name>
</gene>
<organism evidence="1 2">
    <name type="scientific">Kriegella aquimaris</name>
    <dbReference type="NCBI Taxonomy" id="192904"/>
    <lineage>
        <taxon>Bacteria</taxon>
        <taxon>Pseudomonadati</taxon>
        <taxon>Bacteroidota</taxon>
        <taxon>Flavobacteriia</taxon>
        <taxon>Flavobacteriales</taxon>
        <taxon>Flavobacteriaceae</taxon>
        <taxon>Kriegella</taxon>
    </lineage>
</organism>
<evidence type="ECO:0000313" key="2">
    <source>
        <dbReference type="Proteomes" id="UP000199440"/>
    </source>
</evidence>
<dbReference type="STRING" id="192904.SAMN04488514_105157"/>
<reference evidence="1 2" key="1">
    <citation type="submission" date="2016-10" db="EMBL/GenBank/DDBJ databases">
        <authorList>
            <person name="de Groot N.N."/>
        </authorList>
    </citation>
    <scope>NUCLEOTIDE SEQUENCE [LARGE SCALE GENOMIC DNA]</scope>
    <source>
        <strain evidence="1 2">DSM 19886</strain>
    </source>
</reference>
<dbReference type="RefSeq" id="WP_089889372.1">
    <property type="nucleotide sequence ID" value="NZ_FNGV01000005.1"/>
</dbReference>
<name>A0A1G9QQ72_9FLAO</name>
<dbReference type="Proteomes" id="UP000199440">
    <property type="component" value="Unassembled WGS sequence"/>
</dbReference>
<dbReference type="PROSITE" id="PS51257">
    <property type="entry name" value="PROKAR_LIPOPROTEIN"/>
    <property type="match status" value="1"/>
</dbReference>